<dbReference type="KEGG" id="scd:Spica_1000"/>
<comment type="subcellular location">
    <subcellularLocation>
        <location evidence="1">Cell envelope</location>
    </subcellularLocation>
</comment>
<dbReference type="GO" id="GO:0006171">
    <property type="term" value="P:cAMP biosynthetic process"/>
    <property type="evidence" value="ECO:0007669"/>
    <property type="project" value="TreeGrafter"/>
</dbReference>
<name>F8EXC3_GRAC1</name>
<evidence type="ECO:0000256" key="6">
    <source>
        <dbReference type="ARBA" id="ARBA00023136"/>
    </source>
</evidence>
<dbReference type="GO" id="GO:0030313">
    <property type="term" value="C:cell envelope"/>
    <property type="evidence" value="ECO:0007669"/>
    <property type="project" value="UniProtKB-SubCell"/>
</dbReference>
<dbReference type="SMART" id="SM00044">
    <property type="entry name" value="CYCc"/>
    <property type="match status" value="1"/>
</dbReference>
<dbReference type="CDD" id="cd07302">
    <property type="entry name" value="CHD"/>
    <property type="match status" value="1"/>
</dbReference>
<dbReference type="PANTHER" id="PTHR43081:SF1">
    <property type="entry name" value="ADENYLATE CYCLASE, TERMINAL-DIFFERENTIATION SPECIFIC"/>
    <property type="match status" value="1"/>
</dbReference>
<proteinExistence type="inferred from homology"/>
<comment type="similarity">
    <text evidence="2">Belongs to the adenylyl cyclase class-3 family.</text>
</comment>
<evidence type="ECO:0000256" key="5">
    <source>
        <dbReference type="ARBA" id="ARBA00022989"/>
    </source>
</evidence>
<evidence type="ECO:0000256" key="3">
    <source>
        <dbReference type="ARBA" id="ARBA00022475"/>
    </source>
</evidence>
<dbReference type="RefSeq" id="WP_013968461.1">
    <property type="nucleotide sequence ID" value="NC_015732.1"/>
</dbReference>
<dbReference type="SUPFAM" id="SSF55073">
    <property type="entry name" value="Nucleotide cyclase"/>
    <property type="match status" value="1"/>
</dbReference>
<dbReference type="SUPFAM" id="SSF158472">
    <property type="entry name" value="HAMP domain-like"/>
    <property type="match status" value="1"/>
</dbReference>
<dbReference type="PROSITE" id="PS50885">
    <property type="entry name" value="HAMP"/>
    <property type="match status" value="1"/>
</dbReference>
<feature type="domain" description="Guanylate cyclase" evidence="9">
    <location>
        <begin position="336"/>
        <end position="468"/>
    </location>
</feature>
<keyword evidence="12" id="KW-1185">Reference proteome</keyword>
<accession>F8EXC3</accession>
<dbReference type="AlphaFoldDB" id="F8EXC3"/>
<organism evidence="11 12">
    <name type="scientific">Gracilinema caldarium (strain ATCC 51460 / DSM 7334 / H1)</name>
    <name type="common">Treponema caldarium</name>
    <dbReference type="NCBI Taxonomy" id="744872"/>
    <lineage>
        <taxon>Bacteria</taxon>
        <taxon>Pseudomonadati</taxon>
        <taxon>Spirochaetota</taxon>
        <taxon>Spirochaetia</taxon>
        <taxon>Spirochaetales</taxon>
        <taxon>Breznakiellaceae</taxon>
        <taxon>Gracilinema</taxon>
    </lineage>
</organism>
<evidence type="ECO:0000256" key="2">
    <source>
        <dbReference type="ARBA" id="ARBA00005381"/>
    </source>
</evidence>
<keyword evidence="11" id="KW-0456">Lyase</keyword>
<gene>
    <name evidence="11" type="ordered locus">Spica_1000</name>
</gene>
<sequence length="589" mass="65060">MSIRLKIIIVVIPLLIASVVLVGVSSYFSAASAVTQLAVDFLTFKAEELETYANSQWNLLVDNGFVGRSDMEQAAQAAVESFGRNIMRSSTEAIFAIDRDGKLALQVGSLPLGSSRGTLEGGVPQAAGNLQGGGNQQSGSAAGAANPVDLAAEVALLQQTVPAGQRGFITMKLGGIERVAVTFPFAPFGWQVFVSEQRQAFFGDVETIAQTTLYILVGATLISILFLLLMTNYLTRPIEKVVQVMRHIIESNNLSERVSVLYKDEIGQLSHTFNLMLEELDQAYNQIKKYAFEAVVAQKRENRIRNIFQLYVPKDVIDEVFTNPDKMLVGNNRDVAILFSDIRSFTTISEKMAPDALVNALNRYFSIMVDVIVAQNGMVDKYIGDAIMAVFGAPVSHGHDALDSVLAGLEMTESLTIFNDEQKRTGGPEFKIGVGINYGIVTVGNIGCDKKMNYTVIGDTVNLASRLEGLTKHYHQPILFSEYVYEHIQGKIPCRMVDKVAVKGKTQGVPILTARRELTKAEAEAWKIHEEAVDLYYRRSFTRSAELFEKILTILPEDDIALQYLERCQRYAKNPPPTEWDGVEVMTEK</sequence>
<feature type="domain" description="HAMP" evidence="10">
    <location>
        <begin position="232"/>
        <end position="285"/>
    </location>
</feature>
<feature type="transmembrane region" description="Helical" evidence="8">
    <location>
        <begin position="213"/>
        <end position="235"/>
    </location>
</feature>
<dbReference type="OrthoDB" id="9806704at2"/>
<dbReference type="PROSITE" id="PS50125">
    <property type="entry name" value="GUANYLATE_CYCLASE_2"/>
    <property type="match status" value="1"/>
</dbReference>
<dbReference type="InterPro" id="IPR001054">
    <property type="entry name" value="A/G_cyclase"/>
</dbReference>
<dbReference type="PANTHER" id="PTHR43081">
    <property type="entry name" value="ADENYLATE CYCLASE, TERMINAL-DIFFERENTIATION SPECIFIC-RELATED"/>
    <property type="match status" value="1"/>
</dbReference>
<dbReference type="Pfam" id="PF00672">
    <property type="entry name" value="HAMP"/>
    <property type="match status" value="1"/>
</dbReference>
<evidence type="ECO:0000256" key="8">
    <source>
        <dbReference type="SAM" id="Phobius"/>
    </source>
</evidence>
<dbReference type="Gene3D" id="6.10.340.10">
    <property type="match status" value="1"/>
</dbReference>
<dbReference type="InterPro" id="IPR003660">
    <property type="entry name" value="HAMP_dom"/>
</dbReference>
<dbReference type="STRING" id="744872.Spica_1000"/>
<dbReference type="HOGENOM" id="CLU_463034_0_0_12"/>
<evidence type="ECO:0000313" key="12">
    <source>
        <dbReference type="Proteomes" id="UP000000503"/>
    </source>
</evidence>
<feature type="transmembrane region" description="Helical" evidence="8">
    <location>
        <begin position="7"/>
        <end position="28"/>
    </location>
</feature>
<dbReference type="GO" id="GO:0035556">
    <property type="term" value="P:intracellular signal transduction"/>
    <property type="evidence" value="ECO:0007669"/>
    <property type="project" value="InterPro"/>
</dbReference>
<dbReference type="EMBL" id="CP002868">
    <property type="protein sequence ID" value="AEJ19150.1"/>
    <property type="molecule type" value="Genomic_DNA"/>
</dbReference>
<dbReference type="Proteomes" id="UP000000503">
    <property type="component" value="Chromosome"/>
</dbReference>
<dbReference type="EC" id="4.6.1.1" evidence="11"/>
<dbReference type="eggNOG" id="COG2114">
    <property type="taxonomic scope" value="Bacteria"/>
</dbReference>
<evidence type="ECO:0000256" key="4">
    <source>
        <dbReference type="ARBA" id="ARBA00022692"/>
    </source>
</evidence>
<evidence type="ECO:0000256" key="7">
    <source>
        <dbReference type="SAM" id="MobiDB-lite"/>
    </source>
</evidence>
<dbReference type="Gene3D" id="3.30.70.1230">
    <property type="entry name" value="Nucleotide cyclase"/>
    <property type="match status" value="1"/>
</dbReference>
<evidence type="ECO:0000259" key="9">
    <source>
        <dbReference type="PROSITE" id="PS50125"/>
    </source>
</evidence>
<evidence type="ECO:0000256" key="1">
    <source>
        <dbReference type="ARBA" id="ARBA00004196"/>
    </source>
</evidence>
<protein>
    <submittedName>
        <fullName evidence="11">Adenylate/guanylate cyclase with integral membrane sensor</fullName>
        <ecNumber evidence="11">4.6.1.1</ecNumber>
    </submittedName>
</protein>
<dbReference type="Pfam" id="PF00211">
    <property type="entry name" value="Guanylate_cyc"/>
    <property type="match status" value="1"/>
</dbReference>
<evidence type="ECO:0000259" key="10">
    <source>
        <dbReference type="PROSITE" id="PS50885"/>
    </source>
</evidence>
<keyword evidence="3" id="KW-1003">Cell membrane</keyword>
<dbReference type="GO" id="GO:0016020">
    <property type="term" value="C:membrane"/>
    <property type="evidence" value="ECO:0007669"/>
    <property type="project" value="InterPro"/>
</dbReference>
<dbReference type="GO" id="GO:0004016">
    <property type="term" value="F:adenylate cyclase activity"/>
    <property type="evidence" value="ECO:0007669"/>
    <property type="project" value="UniProtKB-EC"/>
</dbReference>
<dbReference type="InterPro" id="IPR029787">
    <property type="entry name" value="Nucleotide_cyclase"/>
</dbReference>
<dbReference type="InterPro" id="IPR050697">
    <property type="entry name" value="Adenylyl/Guanylyl_Cyclase_3/4"/>
</dbReference>
<keyword evidence="6 8" id="KW-0472">Membrane</keyword>
<keyword evidence="4 8" id="KW-0812">Transmembrane</keyword>
<dbReference type="SMART" id="SM00304">
    <property type="entry name" value="HAMP"/>
    <property type="match status" value="1"/>
</dbReference>
<reference evidence="12" key="1">
    <citation type="journal article" date="2013" name="Stand. Genomic Sci.">
        <title>Genome sequence of the thermophilic fresh-water bacterium Spirochaeta caldaria type strain (H1(T)), reclassification of Spirochaeta caldaria, Spirochaeta stenostrepta, and Spirochaeta zuelzerae in the genus Treponema as Treponema caldaria comb. nov., Treponema stenostrepta comb. nov., and Treponema zuelzerae comb. nov., and emendation of the genus Treponema.</title>
        <authorList>
            <person name="Abt B."/>
            <person name="Goker M."/>
            <person name="Scheuner C."/>
            <person name="Han C."/>
            <person name="Lu M."/>
            <person name="Misra M."/>
            <person name="Lapidus A."/>
            <person name="Nolan M."/>
            <person name="Lucas S."/>
            <person name="Hammon N."/>
            <person name="Deshpande S."/>
            <person name="Cheng J.F."/>
            <person name="Tapia R."/>
            <person name="Goodwin L.A."/>
            <person name="Pitluck S."/>
            <person name="Liolios K."/>
            <person name="Pagani I."/>
            <person name="Ivanova N."/>
            <person name="Mavromatis K."/>
            <person name="Mikhailova N."/>
            <person name="Huntemann M."/>
            <person name="Pati A."/>
            <person name="Chen A."/>
            <person name="Palaniappan K."/>
            <person name="Land M."/>
            <person name="Hauser L."/>
            <person name="Jeffries C.D."/>
            <person name="Rohde M."/>
            <person name="Spring S."/>
            <person name="Gronow S."/>
            <person name="Detter J.C."/>
            <person name="Bristow J."/>
            <person name="Eisen J.A."/>
            <person name="Markowitz V."/>
            <person name="Hugenholtz P."/>
            <person name="Kyrpides N.C."/>
            <person name="Woyke T."/>
            <person name="Klenk H.P."/>
        </authorList>
    </citation>
    <scope>NUCLEOTIDE SEQUENCE</scope>
    <source>
        <strain evidence="12">ATCC 51460 / DSM 7334 / H1</strain>
    </source>
</reference>
<feature type="region of interest" description="Disordered" evidence="7">
    <location>
        <begin position="123"/>
        <end position="142"/>
    </location>
</feature>
<evidence type="ECO:0000313" key="11">
    <source>
        <dbReference type="EMBL" id="AEJ19150.1"/>
    </source>
</evidence>
<dbReference type="CDD" id="cd06225">
    <property type="entry name" value="HAMP"/>
    <property type="match status" value="1"/>
</dbReference>
<keyword evidence="5 8" id="KW-1133">Transmembrane helix</keyword>
<dbReference type="FunFam" id="3.30.70.1230:FF:000016">
    <property type="entry name" value="Adenylate/guanylate cyclase domain-containing protein"/>
    <property type="match status" value="1"/>
</dbReference>